<comment type="caution">
    <text evidence="2">The sequence shown here is derived from an EMBL/GenBank/DDBJ whole genome shotgun (WGS) entry which is preliminary data.</text>
</comment>
<evidence type="ECO:0000313" key="3">
    <source>
        <dbReference type="Proteomes" id="UP001165489"/>
    </source>
</evidence>
<dbReference type="Pfam" id="PF06902">
    <property type="entry name" value="Fer4_19"/>
    <property type="match status" value="1"/>
</dbReference>
<gene>
    <name evidence="2" type="ORF">MM239_00115</name>
</gene>
<dbReference type="InterPro" id="IPR010693">
    <property type="entry name" value="Divergent_4Fe-4S_mono-cluster"/>
</dbReference>
<feature type="domain" description="Divergent 4Fe-4S mono-cluster" evidence="1">
    <location>
        <begin position="6"/>
        <end position="68"/>
    </location>
</feature>
<reference evidence="2" key="1">
    <citation type="submission" date="2022-03" db="EMBL/GenBank/DDBJ databases">
        <title>De novo assembled genomes of Belliella spp. (Cyclobacteriaceae) strains.</title>
        <authorList>
            <person name="Szabo A."/>
            <person name="Korponai K."/>
            <person name="Felfoldi T."/>
        </authorList>
    </citation>
    <scope>NUCLEOTIDE SEQUENCE</scope>
    <source>
        <strain evidence="2">DSM 111904</strain>
    </source>
</reference>
<evidence type="ECO:0000313" key="2">
    <source>
        <dbReference type="EMBL" id="MCH7407782.1"/>
    </source>
</evidence>
<dbReference type="RefSeq" id="WP_241345727.1">
    <property type="nucleotide sequence ID" value="NZ_JAKZGP010000001.1"/>
</dbReference>
<name>A0ABS9UUC9_9BACT</name>
<evidence type="ECO:0000259" key="1">
    <source>
        <dbReference type="Pfam" id="PF06902"/>
    </source>
</evidence>
<keyword evidence="3" id="KW-1185">Reference proteome</keyword>
<sequence>METHEYPKEDITILWKPKLCTHAGVCVKTLSKVYNPKARPWIQTDNASKDELIDQVSKCPSGALSIKKDEA</sequence>
<accession>A0ABS9UUC9</accession>
<protein>
    <submittedName>
        <fullName evidence="2">(4Fe-4S)-binding protein</fullName>
    </submittedName>
</protein>
<dbReference type="Proteomes" id="UP001165489">
    <property type="component" value="Unassembled WGS sequence"/>
</dbReference>
<organism evidence="2 3">
    <name type="scientific">Belliella filtrata</name>
    <dbReference type="NCBI Taxonomy" id="2923435"/>
    <lineage>
        <taxon>Bacteria</taxon>
        <taxon>Pseudomonadati</taxon>
        <taxon>Bacteroidota</taxon>
        <taxon>Cytophagia</taxon>
        <taxon>Cytophagales</taxon>
        <taxon>Cyclobacteriaceae</taxon>
        <taxon>Belliella</taxon>
    </lineage>
</organism>
<dbReference type="EMBL" id="JAKZGP010000001">
    <property type="protein sequence ID" value="MCH7407782.1"/>
    <property type="molecule type" value="Genomic_DNA"/>
</dbReference>
<proteinExistence type="predicted"/>